<name>A0AAE4GFT2_9BURK</name>
<dbReference type="AlphaFoldDB" id="A0AAE4GFT2"/>
<dbReference type="RefSeq" id="WP_310838985.1">
    <property type="nucleotide sequence ID" value="NZ_JAVLSM010000024.1"/>
</dbReference>
<evidence type="ECO:0000313" key="1">
    <source>
        <dbReference type="EMBL" id="MDT0340658.1"/>
    </source>
</evidence>
<reference evidence="1" key="1">
    <citation type="submission" date="2023-02" db="EMBL/GenBank/DDBJ databases">
        <title>Description of Herbaspirillum huttiense subsp. nephrolepsisexaltata and Herbaspirillum huttiense subsp. lycopersicon.</title>
        <authorList>
            <person name="Poudel M."/>
            <person name="Sharma A."/>
            <person name="Goss E."/>
            <person name="Tapia J.H."/>
            <person name="Harmon C.M."/>
            <person name="Jones J.B."/>
        </authorList>
    </citation>
    <scope>NUCLEOTIDE SEQUENCE</scope>
    <source>
        <strain evidence="1">NC40101</strain>
    </source>
</reference>
<protein>
    <submittedName>
        <fullName evidence="1">Cro/Cl family transcriptional regulator</fullName>
    </submittedName>
</protein>
<organism evidence="1">
    <name type="scientific">Herbaspirillum huttiense subsp. nephrolepidis</name>
    <dbReference type="NCBI Taxonomy" id="3075126"/>
    <lineage>
        <taxon>Bacteria</taxon>
        <taxon>Pseudomonadati</taxon>
        <taxon>Pseudomonadota</taxon>
        <taxon>Betaproteobacteria</taxon>
        <taxon>Burkholderiales</taxon>
        <taxon>Oxalobacteraceae</taxon>
        <taxon>Herbaspirillum</taxon>
    </lineage>
</organism>
<proteinExistence type="predicted"/>
<gene>
    <name evidence="1" type="ORF">RJN63_27765</name>
</gene>
<dbReference type="EMBL" id="JAVRAA010000025">
    <property type="protein sequence ID" value="MDT0340658.1"/>
    <property type="molecule type" value="Genomic_DNA"/>
</dbReference>
<comment type="caution">
    <text evidence="1">The sequence shown here is derived from an EMBL/GenBank/DDBJ whole genome shotgun (WGS) entry which is preliminary data.</text>
</comment>
<accession>A0AAE4GFT2</accession>
<sequence>MEKLRSYLNSLTPDQQVAYATSCGTTVNYLRKAISKGQEFKAALCINLVRESHGALMHEDIIPGADWQSVRQLAGRRKRAA</sequence>